<dbReference type="Pfam" id="PF00248">
    <property type="entry name" value="Aldo_ket_red"/>
    <property type="match status" value="1"/>
</dbReference>
<dbReference type="InterPro" id="IPR020471">
    <property type="entry name" value="AKR"/>
</dbReference>
<keyword evidence="2" id="KW-0521">NADP</keyword>
<evidence type="ECO:0000256" key="3">
    <source>
        <dbReference type="ARBA" id="ARBA00023002"/>
    </source>
</evidence>
<dbReference type="Proteomes" id="UP001589536">
    <property type="component" value="Unassembled WGS sequence"/>
</dbReference>
<keyword evidence="3" id="KW-0560">Oxidoreductase</keyword>
<dbReference type="PANTHER" id="PTHR43827:SF3">
    <property type="entry name" value="NADP-DEPENDENT OXIDOREDUCTASE DOMAIN-CONTAINING PROTEIN"/>
    <property type="match status" value="1"/>
</dbReference>
<proteinExistence type="inferred from homology"/>
<feature type="domain" description="NADP-dependent oxidoreductase" evidence="4">
    <location>
        <begin position="22"/>
        <end position="264"/>
    </location>
</feature>
<dbReference type="PANTHER" id="PTHR43827">
    <property type="entry name" value="2,5-DIKETO-D-GLUCONIC ACID REDUCTASE"/>
    <property type="match status" value="1"/>
</dbReference>
<evidence type="ECO:0000313" key="6">
    <source>
        <dbReference type="Proteomes" id="UP001589536"/>
    </source>
</evidence>
<dbReference type="EMBL" id="JBHMBH010000021">
    <property type="protein sequence ID" value="MFB9714543.1"/>
    <property type="molecule type" value="Genomic_DNA"/>
</dbReference>
<comment type="similarity">
    <text evidence="1">Belongs to the aldo/keto reductase family.</text>
</comment>
<sequence>MSGITDEIGTAEVTPGVRIPLIGLGTWPLMDEDATAAVVQAINNGYRHIDTAENYRNEAAVREGIRRSGIDRADLFLTTKFNTRWHSRSGVRDAFGEAVKRLGTDHLDLFLVHWPNPQQGRFVEACEGLQDLVDNGSIRAWGVSNFKPAHLRLVQDAGLAVPLNQIQLDPEHGQAGQLAYHRGHGILTGAYSPLGRNGGFLNHPAVSSPARELGKTGAQIALRWHVQHGRVAVPKSADSHRQRENLDVFSFALTQQQMSAIDALETGAPPRLDSDTYFH</sequence>
<dbReference type="PROSITE" id="PS00063">
    <property type="entry name" value="ALDOKETO_REDUCTASE_3"/>
    <property type="match status" value="1"/>
</dbReference>
<name>A0ABV5UR00_9MICC</name>
<evidence type="ECO:0000256" key="2">
    <source>
        <dbReference type="ARBA" id="ARBA00022857"/>
    </source>
</evidence>
<dbReference type="Gene3D" id="3.20.20.100">
    <property type="entry name" value="NADP-dependent oxidoreductase domain"/>
    <property type="match status" value="1"/>
</dbReference>
<comment type="caution">
    <text evidence="5">The sequence shown here is derived from an EMBL/GenBank/DDBJ whole genome shotgun (WGS) entry which is preliminary data.</text>
</comment>
<dbReference type="InterPro" id="IPR018170">
    <property type="entry name" value="Aldo/ket_reductase_CS"/>
</dbReference>
<reference evidence="5 6" key="1">
    <citation type="submission" date="2024-09" db="EMBL/GenBank/DDBJ databases">
        <authorList>
            <person name="Sun Q."/>
            <person name="Mori K."/>
        </authorList>
    </citation>
    <scope>NUCLEOTIDE SEQUENCE [LARGE SCALE GENOMIC DNA]</scope>
    <source>
        <strain evidence="5 6">JCM 13519</strain>
    </source>
</reference>
<dbReference type="SUPFAM" id="SSF51430">
    <property type="entry name" value="NAD(P)-linked oxidoreductase"/>
    <property type="match status" value="1"/>
</dbReference>
<evidence type="ECO:0000256" key="1">
    <source>
        <dbReference type="ARBA" id="ARBA00007905"/>
    </source>
</evidence>
<accession>A0ABV5UR00</accession>
<dbReference type="InterPro" id="IPR036812">
    <property type="entry name" value="NAD(P)_OxRdtase_dom_sf"/>
</dbReference>
<protein>
    <submittedName>
        <fullName evidence="5">Aldo/keto reductase</fullName>
    </submittedName>
</protein>
<dbReference type="RefSeq" id="WP_345046305.1">
    <property type="nucleotide sequence ID" value="NZ_BAABED010000001.1"/>
</dbReference>
<dbReference type="PIRSF" id="PIRSF000097">
    <property type="entry name" value="AKR"/>
    <property type="match status" value="1"/>
</dbReference>
<keyword evidence="6" id="KW-1185">Reference proteome</keyword>
<gene>
    <name evidence="5" type="ORF">ACFFPI_10455</name>
</gene>
<organism evidence="5 6">
    <name type="scientific">Arthrobacter methylotrophus</name>
    <dbReference type="NCBI Taxonomy" id="121291"/>
    <lineage>
        <taxon>Bacteria</taxon>
        <taxon>Bacillati</taxon>
        <taxon>Actinomycetota</taxon>
        <taxon>Actinomycetes</taxon>
        <taxon>Micrococcales</taxon>
        <taxon>Micrococcaceae</taxon>
        <taxon>Arthrobacter</taxon>
    </lineage>
</organism>
<evidence type="ECO:0000259" key="4">
    <source>
        <dbReference type="Pfam" id="PF00248"/>
    </source>
</evidence>
<evidence type="ECO:0000313" key="5">
    <source>
        <dbReference type="EMBL" id="MFB9714543.1"/>
    </source>
</evidence>
<dbReference type="PRINTS" id="PR00069">
    <property type="entry name" value="ALDKETRDTASE"/>
</dbReference>
<dbReference type="InterPro" id="IPR023210">
    <property type="entry name" value="NADP_OxRdtase_dom"/>
</dbReference>